<keyword evidence="4" id="KW-0597">Phosphoprotein</keyword>
<dbReference type="InterPro" id="IPR004358">
    <property type="entry name" value="Sig_transdc_His_kin-like_C"/>
</dbReference>
<dbReference type="PANTHER" id="PTHR42878">
    <property type="entry name" value="TWO-COMPONENT HISTIDINE KINASE"/>
    <property type="match status" value="1"/>
</dbReference>
<feature type="domain" description="Histidine kinase" evidence="14">
    <location>
        <begin position="394"/>
        <end position="614"/>
    </location>
</feature>
<proteinExistence type="predicted"/>
<dbReference type="SUPFAM" id="SSF158472">
    <property type="entry name" value="HAMP domain-like"/>
    <property type="match status" value="1"/>
</dbReference>
<evidence type="ECO:0000259" key="14">
    <source>
        <dbReference type="PROSITE" id="PS50109"/>
    </source>
</evidence>
<dbReference type="InterPro" id="IPR000014">
    <property type="entry name" value="PAS"/>
</dbReference>
<dbReference type="Pfam" id="PF00512">
    <property type="entry name" value="HisKA"/>
    <property type="match status" value="1"/>
</dbReference>
<dbReference type="SMART" id="SM00091">
    <property type="entry name" value="PAS"/>
    <property type="match status" value="1"/>
</dbReference>
<dbReference type="InterPro" id="IPR003661">
    <property type="entry name" value="HisK_dim/P_dom"/>
</dbReference>
<keyword evidence="5" id="KW-0808">Transferase</keyword>
<keyword evidence="17" id="KW-1185">Reference proteome</keyword>
<dbReference type="InterPro" id="IPR050351">
    <property type="entry name" value="BphY/WalK/GraS-like"/>
</dbReference>
<evidence type="ECO:0000256" key="10">
    <source>
        <dbReference type="ARBA" id="ARBA00022989"/>
    </source>
</evidence>
<dbReference type="PANTHER" id="PTHR42878:SF7">
    <property type="entry name" value="SENSOR HISTIDINE KINASE GLRK"/>
    <property type="match status" value="1"/>
</dbReference>
<dbReference type="PROSITE" id="PS50885">
    <property type="entry name" value="HAMP"/>
    <property type="match status" value="1"/>
</dbReference>
<keyword evidence="9" id="KW-0067">ATP-binding</keyword>
<keyword evidence="11" id="KW-0902">Two-component regulatory system</keyword>
<name>A0ABS0IKA2_9BACT</name>
<dbReference type="Gene3D" id="3.30.565.10">
    <property type="entry name" value="Histidine kinase-like ATPase, C-terminal domain"/>
    <property type="match status" value="1"/>
</dbReference>
<organism evidence="16 17">
    <name type="scientific">Hymenobacter jeongseonensis</name>
    <dbReference type="NCBI Taxonomy" id="2791027"/>
    <lineage>
        <taxon>Bacteria</taxon>
        <taxon>Pseudomonadati</taxon>
        <taxon>Bacteroidota</taxon>
        <taxon>Cytophagia</taxon>
        <taxon>Cytophagales</taxon>
        <taxon>Hymenobacteraceae</taxon>
        <taxon>Hymenobacter</taxon>
    </lineage>
</organism>
<dbReference type="InterPro" id="IPR003594">
    <property type="entry name" value="HATPase_dom"/>
</dbReference>
<dbReference type="SUPFAM" id="SSF55874">
    <property type="entry name" value="ATPase domain of HSP90 chaperone/DNA topoisomerase II/histidine kinase"/>
    <property type="match status" value="1"/>
</dbReference>
<dbReference type="SMART" id="SM00304">
    <property type="entry name" value="HAMP"/>
    <property type="match status" value="1"/>
</dbReference>
<dbReference type="Pfam" id="PF13188">
    <property type="entry name" value="PAS_8"/>
    <property type="match status" value="1"/>
</dbReference>
<dbReference type="PROSITE" id="PS50109">
    <property type="entry name" value="HIS_KIN"/>
    <property type="match status" value="1"/>
</dbReference>
<dbReference type="InterPro" id="IPR005467">
    <property type="entry name" value="His_kinase_dom"/>
</dbReference>
<dbReference type="Gene3D" id="6.10.340.10">
    <property type="match status" value="1"/>
</dbReference>
<accession>A0ABS0IKA2</accession>
<feature type="transmembrane region" description="Helical" evidence="13">
    <location>
        <begin position="177"/>
        <end position="199"/>
    </location>
</feature>
<sequence length="614" mass="66693">MNIKTKITLGFLLLLTLLLGVGAYSLGAVRQLDQAARHILQANFYSVQMGQEMHAALNLLSKAQQRRFLAPAGDSATEEIHIGLARFETALTQEAGNITEPGERELVAGLQQNFATYRNLVEAEPAAGRATYFARTLPTHHQLSQQTAQVVQLNESALTRKNAESEKRAADIERNTILLLAFSSLFALLFVFSVPEAAVSGLRKLSSSIDAATRNEFTGTIPEETNDEFGVVARAFNRMLVQLHGARNASLAELVTERNRAASIVEHLDEGLLLLDADRCVLLANPTAAALLGQPAPALTEMAADELATQSELFHQLRAYLETPKAQRPAEAPQLAVPNAVEPAEPDYYRLATRDVVAFNPARDQMEFLGTVVTLQNVSEFRRLDRAKSDFLATVSHELKTPLSSINFNLKLLQDQRIGPVNHEQQEILGSIKQENQRLLRLVGELLEVGKLESGAIPLQLEAVPVAELVAAAAQAVQLQLRPQQLQLDVDLPADLPAVRADREKTTWVLVNLLANAIRFSPPGGRVVVRAQAGAGRTVECCVEDQGPGIALDLQEQIFRRYAQGPSPGGEPAAGGTGLGLSIAREFLAAQQGRLWVDSQPGQGSRFYLALPVA</sequence>
<dbReference type="Pfam" id="PF02518">
    <property type="entry name" value="HATPase_c"/>
    <property type="match status" value="1"/>
</dbReference>
<evidence type="ECO:0000256" key="6">
    <source>
        <dbReference type="ARBA" id="ARBA00022692"/>
    </source>
</evidence>
<dbReference type="Proteomes" id="UP000597617">
    <property type="component" value="Unassembled WGS sequence"/>
</dbReference>
<gene>
    <name evidence="16" type="ORF">I2I05_14365</name>
</gene>
<dbReference type="EMBL" id="JADQDQ010000007">
    <property type="protein sequence ID" value="MBF9238587.1"/>
    <property type="molecule type" value="Genomic_DNA"/>
</dbReference>
<evidence type="ECO:0000313" key="17">
    <source>
        <dbReference type="Proteomes" id="UP000597617"/>
    </source>
</evidence>
<dbReference type="InterPro" id="IPR035965">
    <property type="entry name" value="PAS-like_dom_sf"/>
</dbReference>
<dbReference type="SMART" id="SM00387">
    <property type="entry name" value="HATPase_c"/>
    <property type="match status" value="1"/>
</dbReference>
<evidence type="ECO:0000256" key="13">
    <source>
        <dbReference type="SAM" id="Phobius"/>
    </source>
</evidence>
<keyword evidence="12 13" id="KW-0472">Membrane</keyword>
<dbReference type="InterPro" id="IPR003660">
    <property type="entry name" value="HAMP_dom"/>
</dbReference>
<evidence type="ECO:0000256" key="12">
    <source>
        <dbReference type="ARBA" id="ARBA00023136"/>
    </source>
</evidence>
<dbReference type="Gene3D" id="1.10.287.130">
    <property type="match status" value="1"/>
</dbReference>
<dbReference type="SUPFAM" id="SSF55785">
    <property type="entry name" value="PYP-like sensor domain (PAS domain)"/>
    <property type="match status" value="1"/>
</dbReference>
<evidence type="ECO:0000256" key="7">
    <source>
        <dbReference type="ARBA" id="ARBA00022741"/>
    </source>
</evidence>
<dbReference type="Pfam" id="PF00672">
    <property type="entry name" value="HAMP"/>
    <property type="match status" value="1"/>
</dbReference>
<evidence type="ECO:0000259" key="15">
    <source>
        <dbReference type="PROSITE" id="PS50885"/>
    </source>
</evidence>
<reference evidence="16 17" key="1">
    <citation type="submission" date="2020-11" db="EMBL/GenBank/DDBJ databases">
        <authorList>
            <person name="Kim M.K."/>
        </authorList>
    </citation>
    <scope>NUCLEOTIDE SEQUENCE [LARGE SCALE GENOMIC DNA]</scope>
    <source>
        <strain evidence="16 17">BT683</strain>
    </source>
</reference>
<dbReference type="InterPro" id="IPR036097">
    <property type="entry name" value="HisK_dim/P_sf"/>
</dbReference>
<comment type="subcellular location">
    <subcellularLocation>
        <location evidence="2">Membrane</location>
        <topology evidence="2">Multi-pass membrane protein</topology>
    </subcellularLocation>
</comment>
<dbReference type="InterPro" id="IPR036890">
    <property type="entry name" value="HATPase_C_sf"/>
</dbReference>
<evidence type="ECO:0000256" key="9">
    <source>
        <dbReference type="ARBA" id="ARBA00022840"/>
    </source>
</evidence>
<dbReference type="Gene3D" id="3.30.450.20">
    <property type="entry name" value="PAS domain"/>
    <property type="match status" value="1"/>
</dbReference>
<dbReference type="CDD" id="cd06225">
    <property type="entry name" value="HAMP"/>
    <property type="match status" value="1"/>
</dbReference>
<comment type="catalytic activity">
    <reaction evidence="1">
        <text>ATP + protein L-histidine = ADP + protein N-phospho-L-histidine.</text>
        <dbReference type="EC" id="2.7.13.3"/>
    </reaction>
</comment>
<keyword evidence="10 13" id="KW-1133">Transmembrane helix</keyword>
<dbReference type="SUPFAM" id="SSF47384">
    <property type="entry name" value="Homodimeric domain of signal transducing histidine kinase"/>
    <property type="match status" value="1"/>
</dbReference>
<protein>
    <recommendedName>
        <fullName evidence="3">histidine kinase</fullName>
        <ecNumber evidence="3">2.7.13.3</ecNumber>
    </recommendedName>
</protein>
<dbReference type="PRINTS" id="PR00344">
    <property type="entry name" value="BCTRLSENSOR"/>
</dbReference>
<evidence type="ECO:0000256" key="4">
    <source>
        <dbReference type="ARBA" id="ARBA00022553"/>
    </source>
</evidence>
<keyword evidence="7" id="KW-0547">Nucleotide-binding</keyword>
<evidence type="ECO:0000256" key="3">
    <source>
        <dbReference type="ARBA" id="ARBA00012438"/>
    </source>
</evidence>
<dbReference type="SMART" id="SM00388">
    <property type="entry name" value="HisKA"/>
    <property type="match status" value="1"/>
</dbReference>
<keyword evidence="6 13" id="KW-0812">Transmembrane</keyword>
<evidence type="ECO:0000256" key="11">
    <source>
        <dbReference type="ARBA" id="ARBA00023012"/>
    </source>
</evidence>
<evidence type="ECO:0000256" key="8">
    <source>
        <dbReference type="ARBA" id="ARBA00022777"/>
    </source>
</evidence>
<evidence type="ECO:0000256" key="1">
    <source>
        <dbReference type="ARBA" id="ARBA00000085"/>
    </source>
</evidence>
<evidence type="ECO:0000256" key="2">
    <source>
        <dbReference type="ARBA" id="ARBA00004141"/>
    </source>
</evidence>
<dbReference type="CDD" id="cd00082">
    <property type="entry name" value="HisKA"/>
    <property type="match status" value="1"/>
</dbReference>
<evidence type="ECO:0000313" key="16">
    <source>
        <dbReference type="EMBL" id="MBF9238587.1"/>
    </source>
</evidence>
<evidence type="ECO:0000256" key="5">
    <source>
        <dbReference type="ARBA" id="ARBA00022679"/>
    </source>
</evidence>
<feature type="domain" description="HAMP" evidence="15">
    <location>
        <begin position="196"/>
        <end position="248"/>
    </location>
</feature>
<keyword evidence="8" id="KW-0418">Kinase</keyword>
<comment type="caution">
    <text evidence="16">The sequence shown here is derived from an EMBL/GenBank/DDBJ whole genome shotgun (WGS) entry which is preliminary data.</text>
</comment>
<dbReference type="EC" id="2.7.13.3" evidence="3"/>
<dbReference type="RefSeq" id="WP_196282970.1">
    <property type="nucleotide sequence ID" value="NZ_JADQDQ010000007.1"/>
</dbReference>